<sequence length="506" mass="55512">MTAMAKVVTAGALLLSASGNALFAQATPDNFSVAVAEEPDTLDMTSTAHAPGARVSLENITEGLWSTATDGALTSTVADWEISDDGLEIVFRIRDGITFHSGDPLTAEDVLFSHNRMLENAPQYARRARALDAVDVVDERTVRFTFHTPDAGMMPSRSLSIVSKAYFDRVGETQFMRHPVGTGPYEFVSYTPGTQLVLKRYDNYHGDLPQVEHATLRYVREAGTRLAQLQAGEVGMVMDIPYPDVPRLEADGFRMEYLAAHPTIAIQFHNLNPDVPWYDVRVRKAMAHAVDRQSIIDGLLAGVPEVTATVAEGELGHDPTITPYAYDPDRARELLAEAGYPDGFDLPLDIWGGGFAGLRETAEAASLYLRELGINVEVQTLDAAQFLGKIRNVSGDPEGVYVGISALPYANQSDPIEALNVAYTSRSPFTPFRDDRLDQYIDEANALLDPDARGEVLKKAFGLMHEEAAVIPLWNFVAVYAMDSGVRFTPTEKFFPVVMLKDVSFE</sequence>
<comment type="similarity">
    <text evidence="2">Belongs to the bacterial solute-binding protein 5 family.</text>
</comment>
<evidence type="ECO:0000256" key="3">
    <source>
        <dbReference type="SAM" id="SignalP"/>
    </source>
</evidence>
<evidence type="ECO:0000256" key="1">
    <source>
        <dbReference type="ARBA" id="ARBA00004418"/>
    </source>
</evidence>
<evidence type="ECO:0000256" key="2">
    <source>
        <dbReference type="ARBA" id="ARBA00005695"/>
    </source>
</evidence>
<dbReference type="CDD" id="cd00995">
    <property type="entry name" value="PBP2_NikA_DppA_OppA_like"/>
    <property type="match status" value="1"/>
</dbReference>
<dbReference type="Gene3D" id="3.10.105.10">
    <property type="entry name" value="Dipeptide-binding Protein, Domain 3"/>
    <property type="match status" value="1"/>
</dbReference>
<dbReference type="Proteomes" id="UP001431784">
    <property type="component" value="Unassembled WGS sequence"/>
</dbReference>
<evidence type="ECO:0000313" key="6">
    <source>
        <dbReference type="Proteomes" id="UP001431784"/>
    </source>
</evidence>
<evidence type="ECO:0000259" key="4">
    <source>
        <dbReference type="Pfam" id="PF00496"/>
    </source>
</evidence>
<comment type="subcellular location">
    <subcellularLocation>
        <location evidence="1">Periplasm</location>
    </subcellularLocation>
</comment>
<dbReference type="PANTHER" id="PTHR30290">
    <property type="entry name" value="PERIPLASMIC BINDING COMPONENT OF ABC TRANSPORTER"/>
    <property type="match status" value="1"/>
</dbReference>
<comment type="caution">
    <text evidence="5">The sequence shown here is derived from an EMBL/GenBank/DDBJ whole genome shotgun (WGS) entry which is preliminary data.</text>
</comment>
<dbReference type="Gene3D" id="3.40.190.10">
    <property type="entry name" value="Periplasmic binding protein-like II"/>
    <property type="match status" value="1"/>
</dbReference>
<protein>
    <submittedName>
        <fullName evidence="5">ABC transporter substrate-binding protein</fullName>
    </submittedName>
</protein>
<dbReference type="RefSeq" id="WP_274351617.1">
    <property type="nucleotide sequence ID" value="NZ_JAQZSM010000005.1"/>
</dbReference>
<gene>
    <name evidence="5" type="ORF">PUT78_07440</name>
</gene>
<evidence type="ECO:0000313" key="5">
    <source>
        <dbReference type="EMBL" id="MDD7970927.1"/>
    </source>
</evidence>
<dbReference type="InterPro" id="IPR039424">
    <property type="entry name" value="SBP_5"/>
</dbReference>
<feature type="chain" id="PRO_5045447821" evidence="3">
    <location>
        <begin position="27"/>
        <end position="506"/>
    </location>
</feature>
<dbReference type="SUPFAM" id="SSF53850">
    <property type="entry name" value="Periplasmic binding protein-like II"/>
    <property type="match status" value="1"/>
</dbReference>
<accession>A0ABT5T740</accession>
<keyword evidence="6" id="KW-1185">Reference proteome</keyword>
<reference evidence="5" key="1">
    <citation type="submission" date="2023-02" db="EMBL/GenBank/DDBJ databases">
        <title>Description of Roseinatronobacter alkalisoli sp. nov., an alkaliphilic bacerium isolated from soda soil.</title>
        <authorList>
            <person name="Wei W."/>
        </authorList>
    </citation>
    <scope>NUCLEOTIDE SEQUENCE</scope>
    <source>
        <strain evidence="5">HJB301</strain>
    </source>
</reference>
<feature type="signal peptide" evidence="3">
    <location>
        <begin position="1"/>
        <end position="26"/>
    </location>
</feature>
<proteinExistence type="inferred from homology"/>
<dbReference type="InterPro" id="IPR030678">
    <property type="entry name" value="Peptide/Ni-bd"/>
</dbReference>
<feature type="domain" description="Solute-binding protein family 5" evidence="4">
    <location>
        <begin position="78"/>
        <end position="389"/>
    </location>
</feature>
<dbReference type="PIRSF" id="PIRSF002741">
    <property type="entry name" value="MppA"/>
    <property type="match status" value="1"/>
</dbReference>
<name>A0ABT5T740_9RHOB</name>
<dbReference type="EMBL" id="JAQZSM010000005">
    <property type="protein sequence ID" value="MDD7970927.1"/>
    <property type="molecule type" value="Genomic_DNA"/>
</dbReference>
<dbReference type="InterPro" id="IPR000914">
    <property type="entry name" value="SBP_5_dom"/>
</dbReference>
<dbReference type="Pfam" id="PF00496">
    <property type="entry name" value="SBP_bac_5"/>
    <property type="match status" value="1"/>
</dbReference>
<organism evidence="5 6">
    <name type="scientific">Roseinatronobacter alkalisoli</name>
    <dbReference type="NCBI Taxonomy" id="3028235"/>
    <lineage>
        <taxon>Bacteria</taxon>
        <taxon>Pseudomonadati</taxon>
        <taxon>Pseudomonadota</taxon>
        <taxon>Alphaproteobacteria</taxon>
        <taxon>Rhodobacterales</taxon>
        <taxon>Paracoccaceae</taxon>
        <taxon>Roseinatronobacter</taxon>
    </lineage>
</organism>
<keyword evidence="3" id="KW-0732">Signal</keyword>